<dbReference type="PANTHER" id="PTHR12652">
    <property type="entry name" value="PEROXISOMAL BIOGENESIS FACTOR 11"/>
    <property type="match status" value="1"/>
</dbReference>
<evidence type="ECO:0000256" key="2">
    <source>
        <dbReference type="ARBA" id="ARBA00023136"/>
    </source>
</evidence>
<evidence type="ECO:0000313" key="8">
    <source>
        <dbReference type="Proteomes" id="UP000460718"/>
    </source>
</evidence>
<protein>
    <recommendedName>
        <fullName evidence="6">EF-hand domain-containing protein</fullName>
    </recommendedName>
</protein>
<feature type="domain" description="EF-hand" evidence="6">
    <location>
        <begin position="1555"/>
        <end position="1590"/>
    </location>
</feature>
<evidence type="ECO:0000256" key="5">
    <source>
        <dbReference type="SAM" id="MobiDB-lite"/>
    </source>
</evidence>
<dbReference type="InterPro" id="IPR011992">
    <property type="entry name" value="EF-hand-dom_pair"/>
</dbReference>
<dbReference type="EMBL" id="QXFW01001007">
    <property type="protein sequence ID" value="KAE8998333.1"/>
    <property type="molecule type" value="Genomic_DNA"/>
</dbReference>
<sequence>MDVKAPLSLDAFNKLAFCLEGRDKLSKMLQYGSRALAFYILSADPKSDVGQRLHALYKVMQQSRKAFRLGKSLTYYKKLQALSGNKSLSEGQRYLQFVQNVGMLGYFVSDNVAFASKAKVLRFDAEELTKKGGVLWFCANVAGFFNAVESLNADVEKEKCVRDILASEEDAARVDALRSQLEALRSGRFKKLLAVLKVTCDLVVSSNTGGVRLAERITGSKLHDGIIGSVGCVSAAVVLYNTWPSLSVPKKTLPPSEKEVKEEKKTEDDKTDKFALWMHRRQRGESLSERLRSEVQMSAALWQIGSNVDENSTTGDPKIGGNSRRQSTNVHVASAGNGYPCPREVKPLLFFYKFLQPIGAADAVGDNNGNATSSSAQRKLRVNLPLTVVCERANAQEMVLWLRTDAQGNVVREEKTPLWRKKLHNDLLGLASASSASPSNSHEGDPVLAVRSVARWKSNNSPSSGSAVVLTRRTLDPVMAVPCELPICVQQFVHCRGSQASIYRIFWCAQERKCFAVNLTSSLKSTEAPQEVDTAAVPGVPAAAAPTNGMTVSTMAAMNAAFEAAMATAAQIARFYCVTVCPDERACARWPKLRGAAIAEGVQATSRVVEHVQLQLPTLRFHSMTVDFIKDTAGVWWLTRVVDFNASSSVDPPRDDGGFGSRDSAVLIPEALRTKHGRVSNEPQADDCNSPPRASALMRGDELNNALNSRVCFLCGCSCELTPSFRGQLEAMLKGQTGDDYKDSNTISIEASVVDEFRMTLTMALDTIFFMRQRGVALPVWEGAVSIVRKAQLRDVCDFPACMLCYRIYQQQNRLQVIARELHSVFSPPAASTSDRPEVDDVENEAGTVNTSVGLANSAASGLSAPQLLSTELRFRYETPKHVLDRLEAFRTETIPPAVLLRGDSPEMRPTWSILTPMRGADVDPTASQLRLVFFFHELQDAGPDLVPTDFFLEYQLGQDVTQVQLEGSKHHTPNRWQLCETRVHYLCATLDAFSDFCSHKRLLIKMIAKPSSSIPSIRPADGTSVMESSAFAGDNEGTRHRDKEEFVGYTLLSLRSVVAAAKWFGNSLQPESRTDYLLELHTASYGLLTLKLTVGLLVDPVPLAHVRDVLRDRVFLEEQPPRGVYWPPPSHYLGGLAVPRDWVGALMPSEYTKILPMRRREAPGSHPSIASSPTRTQPQTPTTPVVVPTPEPQPLLRRMSSELMEKTATASSPIAVSRTNVRRRMSNVPMGKSWAETARELALSGAMNGVLADGVHVEQVQSEYRSRSLHLMTVAMVGTTLSRACLAAKRIVFRVTEDTATTNFPTILLAAILRHASFANPVSTSCFPSTSLSNWKSPARFHFTRRYSVDRLLAEVKPGSLPMLALLGELLLVLIEDRALPTTVDASALEPLLEPFWQQDSGWRPIPRTRSSCLPEHRVIWNRAIRRWEAATGAVEEVPELATSPETPDVSVKPAAKAHSVVLAADIGDFRARTLALVLCELFEQMETLDNGYIEIAELRSLAKCLPEEEYFEDQFELDVGERERLSQEDIETIAGLVERERRLALRTLLHSLMESAVMVDALAQFDRVGSGEMSLEEFRELASEALMTQRKVFRAFLEEPKKSQDGFCLRHGFTETFATDSVCVLCATEFQAGKSPRKPGKSPLKSQEKTQVPIAVSTESSGAGDAVQAARDAARKFSGERAASGRTLEIEFSLGAKERPDSDNTRRASSPPRLERLRRLSSGKIILEEVPVEVDNEPGTRRRRAVVGREATTPQIVDEELVNMLNRLHAAERTIVTQVGDRKQSLGAAKIRQPLSTTNPTIPKSASCSDLKTLRRSTVATIPTQHSGQVKFSTDLEKTVKKKKRLKKKILKKTRRRLRPTSPLPAPSSLANLLRMEFTDRRRALATSASETIIQKAVRVEEKRKQLDRLVLAEVQEVKRRLARLLDDT</sequence>
<feature type="region of interest" description="Disordered" evidence="5">
    <location>
        <begin position="1160"/>
        <end position="1194"/>
    </location>
</feature>
<feature type="region of interest" description="Disordered" evidence="5">
    <location>
        <begin position="1690"/>
        <end position="1717"/>
    </location>
</feature>
<keyword evidence="1" id="KW-0962">Peroxisome biogenesis</keyword>
<dbReference type="GO" id="GO:0005509">
    <property type="term" value="F:calcium ion binding"/>
    <property type="evidence" value="ECO:0007669"/>
    <property type="project" value="InterPro"/>
</dbReference>
<comment type="subcellular location">
    <subcellularLocation>
        <location evidence="4">Peroxisome membrane</location>
    </subcellularLocation>
</comment>
<dbReference type="InterPro" id="IPR002048">
    <property type="entry name" value="EF_hand_dom"/>
</dbReference>
<feature type="region of interest" description="Disordered" evidence="5">
    <location>
        <begin position="250"/>
        <end position="270"/>
    </location>
</feature>
<reference evidence="7 8" key="1">
    <citation type="submission" date="2018-09" db="EMBL/GenBank/DDBJ databases">
        <title>Genomic investigation of the strawberry pathogen Phytophthora fragariae indicates pathogenicity is determined by transcriptional variation in three key races.</title>
        <authorList>
            <person name="Adams T.M."/>
            <person name="Armitage A.D."/>
            <person name="Sobczyk M.K."/>
            <person name="Bates H.J."/>
            <person name="Dunwell J.M."/>
            <person name="Nellist C.F."/>
            <person name="Harrison R.J."/>
        </authorList>
    </citation>
    <scope>NUCLEOTIDE SEQUENCE [LARGE SCALE GENOMIC DNA]</scope>
    <source>
        <strain evidence="7 8">SCRP245</strain>
    </source>
</reference>
<feature type="compositionally biased region" description="Basic and acidic residues" evidence="5">
    <location>
        <begin position="256"/>
        <end position="270"/>
    </location>
</feature>
<name>A0A6A3K2T9_9STRA</name>
<dbReference type="Proteomes" id="UP000460718">
    <property type="component" value="Unassembled WGS sequence"/>
</dbReference>
<keyword evidence="2" id="KW-0472">Membrane</keyword>
<dbReference type="InterPro" id="IPR008733">
    <property type="entry name" value="PEX11"/>
</dbReference>
<dbReference type="GO" id="GO:0016559">
    <property type="term" value="P:peroxisome fission"/>
    <property type="evidence" value="ECO:0007669"/>
    <property type="project" value="InterPro"/>
</dbReference>
<evidence type="ECO:0000259" key="6">
    <source>
        <dbReference type="PROSITE" id="PS50222"/>
    </source>
</evidence>
<evidence type="ECO:0000256" key="3">
    <source>
        <dbReference type="ARBA" id="ARBA00023140"/>
    </source>
</evidence>
<feature type="compositionally biased region" description="Basic and acidic residues" evidence="5">
    <location>
        <begin position="1698"/>
        <end position="1708"/>
    </location>
</feature>
<organism evidence="7 8">
    <name type="scientific">Phytophthora fragariae</name>
    <dbReference type="NCBI Taxonomy" id="53985"/>
    <lineage>
        <taxon>Eukaryota</taxon>
        <taxon>Sar</taxon>
        <taxon>Stramenopiles</taxon>
        <taxon>Oomycota</taxon>
        <taxon>Peronosporomycetes</taxon>
        <taxon>Peronosporales</taxon>
        <taxon>Peronosporaceae</taxon>
        <taxon>Phytophthora</taxon>
    </lineage>
</organism>
<keyword evidence="3" id="KW-0576">Peroxisome</keyword>
<feature type="compositionally biased region" description="Low complexity" evidence="5">
    <location>
        <begin position="1174"/>
        <end position="1187"/>
    </location>
</feature>
<gene>
    <name evidence="7" type="ORF">PF011_g15101</name>
</gene>
<dbReference type="SUPFAM" id="SSF47473">
    <property type="entry name" value="EF-hand"/>
    <property type="match status" value="1"/>
</dbReference>
<dbReference type="GO" id="GO:0005778">
    <property type="term" value="C:peroxisomal membrane"/>
    <property type="evidence" value="ECO:0007669"/>
    <property type="project" value="UniProtKB-SubCell"/>
</dbReference>
<feature type="region of interest" description="Disordered" evidence="5">
    <location>
        <begin position="307"/>
        <end position="326"/>
    </location>
</feature>
<evidence type="ECO:0000313" key="7">
    <source>
        <dbReference type="EMBL" id="KAE8998333.1"/>
    </source>
</evidence>
<dbReference type="PANTHER" id="PTHR12652:SF50">
    <property type="entry name" value="PEROXIN 11"/>
    <property type="match status" value="1"/>
</dbReference>
<dbReference type="Pfam" id="PF05648">
    <property type="entry name" value="PEX11"/>
    <property type="match status" value="1"/>
</dbReference>
<accession>A0A6A3K2T9</accession>
<comment type="caution">
    <text evidence="7">The sequence shown here is derived from an EMBL/GenBank/DDBJ whole genome shotgun (WGS) entry which is preliminary data.</text>
</comment>
<feature type="region of interest" description="Disordered" evidence="5">
    <location>
        <begin position="1635"/>
        <end position="1654"/>
    </location>
</feature>
<dbReference type="PROSITE" id="PS50222">
    <property type="entry name" value="EF_HAND_2"/>
    <property type="match status" value="1"/>
</dbReference>
<proteinExistence type="predicted"/>
<evidence type="ECO:0000256" key="1">
    <source>
        <dbReference type="ARBA" id="ARBA00022593"/>
    </source>
</evidence>
<evidence type="ECO:0000256" key="4">
    <source>
        <dbReference type="ARBA" id="ARBA00046271"/>
    </source>
</evidence>